<feature type="domain" description="Tail sheath protein subtilisin-like" evidence="2">
    <location>
        <begin position="181"/>
        <end position="345"/>
    </location>
</feature>
<dbReference type="PANTHER" id="PTHR35861">
    <property type="match status" value="1"/>
</dbReference>
<dbReference type="EMBL" id="RKHR01000003">
    <property type="protein sequence ID" value="ROS05673.1"/>
    <property type="molecule type" value="Genomic_DNA"/>
</dbReference>
<dbReference type="RefSeq" id="WP_123711565.1">
    <property type="nucleotide sequence ID" value="NZ_RKHR01000003.1"/>
</dbReference>
<dbReference type="Pfam" id="PF22671">
    <property type="entry name" value="Gp18_domIII_N"/>
    <property type="match status" value="1"/>
</dbReference>
<evidence type="ECO:0000313" key="6">
    <source>
        <dbReference type="Proteomes" id="UP000275394"/>
    </source>
</evidence>
<dbReference type="AlphaFoldDB" id="A0A3N2E0N2"/>
<dbReference type="Proteomes" id="UP000275394">
    <property type="component" value="Unassembled WGS sequence"/>
</dbReference>
<evidence type="ECO:0000256" key="1">
    <source>
        <dbReference type="ARBA" id="ARBA00008005"/>
    </source>
</evidence>
<proteinExistence type="inferred from homology"/>
<dbReference type="InterPro" id="IPR020287">
    <property type="entry name" value="Tail_sheath_C"/>
</dbReference>
<dbReference type="OrthoDB" id="9767864at2"/>
<comment type="caution">
    <text evidence="5">The sequence shown here is derived from an EMBL/GenBank/DDBJ whole genome shotgun (WGS) entry which is preliminary data.</text>
</comment>
<evidence type="ECO:0000259" key="4">
    <source>
        <dbReference type="Pfam" id="PF22671"/>
    </source>
</evidence>
<keyword evidence="6" id="KW-1185">Reference proteome</keyword>
<comment type="similarity">
    <text evidence="1">Belongs to the myoviridae tail sheath protein family.</text>
</comment>
<accession>A0A3N2E0N2</accession>
<dbReference type="InterPro" id="IPR052042">
    <property type="entry name" value="Tail_sheath_structural"/>
</dbReference>
<gene>
    <name evidence="5" type="ORF">EDC56_1219</name>
</gene>
<evidence type="ECO:0000259" key="3">
    <source>
        <dbReference type="Pfam" id="PF17482"/>
    </source>
</evidence>
<feature type="domain" description="Tail sheath protein C-terminal" evidence="3">
    <location>
        <begin position="348"/>
        <end position="447"/>
    </location>
</feature>
<name>A0A3N2E0N2_9GAMM</name>
<dbReference type="InterPro" id="IPR035089">
    <property type="entry name" value="Phage_sheath_subtilisin"/>
</dbReference>
<feature type="domain" description="Tail sheath protein Gp18-like" evidence="4">
    <location>
        <begin position="26"/>
        <end position="84"/>
    </location>
</feature>
<dbReference type="Pfam" id="PF17482">
    <property type="entry name" value="Phage_sheath_1C"/>
    <property type="match status" value="1"/>
</dbReference>
<reference evidence="5 6" key="1">
    <citation type="submission" date="2018-11" db="EMBL/GenBank/DDBJ databases">
        <title>Genomic Encyclopedia of Type Strains, Phase IV (KMG-IV): sequencing the most valuable type-strain genomes for metagenomic binning, comparative biology and taxonomic classification.</title>
        <authorList>
            <person name="Goeker M."/>
        </authorList>
    </citation>
    <scope>NUCLEOTIDE SEQUENCE [LARGE SCALE GENOMIC DNA]</scope>
    <source>
        <strain evidence="5 6">DSM 100316</strain>
    </source>
</reference>
<evidence type="ECO:0000259" key="2">
    <source>
        <dbReference type="Pfam" id="PF04984"/>
    </source>
</evidence>
<evidence type="ECO:0000313" key="5">
    <source>
        <dbReference type="EMBL" id="ROS05673.1"/>
    </source>
</evidence>
<dbReference type="Gene3D" id="3.40.50.11780">
    <property type="match status" value="1"/>
</dbReference>
<evidence type="ECO:0008006" key="7">
    <source>
        <dbReference type="Google" id="ProtNLM"/>
    </source>
</evidence>
<sequence length="459" mass="49981">MSFLHGVEIVELNGGARPIETSSSSVIGLVGTAPIGPVNIPTVIAGSRKEAIEKFGGLGGDCSIPSALDSIFDQTGAVVVVINVLDPSMHSEEKPEADYKLVKGELILNDNYAYDVKITAADHPAEYVLGEDYHFDSASGLVTAIEGSPINTPETLKIAYTVVDPTKVSQDEIEGAVNQEGEYTGIQALMGAESVVHIAPRLLLAPGYTQIKSVTDSLIQVADKLRGIVIADGPGGTDSEAIDYRKSFDSARLYLVDPWVTVYDSKTKKESKKPASPYVAGVITKSDHERGFWWSPSNRPIRGISGTSRPIDFALGDKTARANLLNEQDVATIIRQDGYRLWGNHSCSSDPKWQFISVRRTADLINDALQRAHLWAIDRNINKTYIDDVTGSVNNYLRSLKAKGAIIDGNCWADPEMNTPAEIAAGRVYFDFDFTPPFPAEHITFRSSLVNDYLEEIFA</sequence>
<protein>
    <recommendedName>
        <fullName evidence="7">Tail sheath protein subtilisin-like domain-containing protein</fullName>
    </recommendedName>
</protein>
<dbReference type="InterPro" id="IPR054564">
    <property type="entry name" value="Gp18_domIII_N"/>
</dbReference>
<organism evidence="5 6">
    <name type="scientific">Sinobacterium caligoides</name>
    <dbReference type="NCBI Taxonomy" id="933926"/>
    <lineage>
        <taxon>Bacteria</taxon>
        <taxon>Pseudomonadati</taxon>
        <taxon>Pseudomonadota</taxon>
        <taxon>Gammaproteobacteria</taxon>
        <taxon>Cellvibrionales</taxon>
        <taxon>Spongiibacteraceae</taxon>
        <taxon>Sinobacterium</taxon>
    </lineage>
</organism>
<dbReference type="Pfam" id="PF04984">
    <property type="entry name" value="Phage_sheath_1"/>
    <property type="match status" value="1"/>
</dbReference>
<dbReference type="PANTHER" id="PTHR35861:SF1">
    <property type="entry name" value="PHAGE TAIL SHEATH PROTEIN"/>
    <property type="match status" value="1"/>
</dbReference>